<organism evidence="6 7">
    <name type="scientific">Nonomuraea roseola</name>
    <dbReference type="NCBI Taxonomy" id="46179"/>
    <lineage>
        <taxon>Bacteria</taxon>
        <taxon>Bacillati</taxon>
        <taxon>Actinomycetota</taxon>
        <taxon>Actinomycetes</taxon>
        <taxon>Streptosporangiales</taxon>
        <taxon>Streptosporangiaceae</taxon>
        <taxon>Nonomuraea</taxon>
    </lineage>
</organism>
<keyword evidence="7" id="KW-1185">Reference proteome</keyword>
<dbReference type="PANTHER" id="PTHR42847:SF4">
    <property type="entry name" value="ALKANESULFONATE MONOOXYGENASE-RELATED"/>
    <property type="match status" value="1"/>
</dbReference>
<evidence type="ECO:0000256" key="4">
    <source>
        <dbReference type="ARBA" id="ARBA00023033"/>
    </source>
</evidence>
<proteinExistence type="predicted"/>
<dbReference type="Proteomes" id="UP001589646">
    <property type="component" value="Unassembled WGS sequence"/>
</dbReference>
<dbReference type="RefSeq" id="WP_346120671.1">
    <property type="nucleotide sequence ID" value="NZ_BAAAXC010000012.1"/>
</dbReference>
<evidence type="ECO:0000256" key="3">
    <source>
        <dbReference type="ARBA" id="ARBA00023002"/>
    </source>
</evidence>
<protein>
    <submittedName>
        <fullName evidence="6">LLM class flavin-dependent oxidoreductase</fullName>
    </submittedName>
</protein>
<dbReference type="Gene3D" id="3.20.20.30">
    <property type="entry name" value="Luciferase-like domain"/>
    <property type="match status" value="1"/>
</dbReference>
<reference evidence="6 7" key="1">
    <citation type="submission" date="2024-09" db="EMBL/GenBank/DDBJ databases">
        <authorList>
            <person name="Sun Q."/>
            <person name="Mori K."/>
        </authorList>
    </citation>
    <scope>NUCLEOTIDE SEQUENCE [LARGE SCALE GENOMIC DNA]</scope>
    <source>
        <strain evidence="6 7">JCM 3323</strain>
    </source>
</reference>
<keyword evidence="4" id="KW-0503">Monooxygenase</keyword>
<dbReference type="InterPro" id="IPR036661">
    <property type="entry name" value="Luciferase-like_sf"/>
</dbReference>
<dbReference type="PANTHER" id="PTHR42847">
    <property type="entry name" value="ALKANESULFONATE MONOOXYGENASE"/>
    <property type="match status" value="1"/>
</dbReference>
<evidence type="ECO:0000259" key="5">
    <source>
        <dbReference type="Pfam" id="PF00296"/>
    </source>
</evidence>
<dbReference type="SUPFAM" id="SSF51679">
    <property type="entry name" value="Bacterial luciferase-like"/>
    <property type="match status" value="1"/>
</dbReference>
<keyword evidence="3" id="KW-0560">Oxidoreductase</keyword>
<dbReference type="EMBL" id="JBHMCE010000009">
    <property type="protein sequence ID" value="MFB9530895.1"/>
    <property type="molecule type" value="Genomic_DNA"/>
</dbReference>
<evidence type="ECO:0000256" key="2">
    <source>
        <dbReference type="ARBA" id="ARBA00022643"/>
    </source>
</evidence>
<keyword evidence="1" id="KW-0285">Flavoprotein</keyword>
<dbReference type="InterPro" id="IPR050172">
    <property type="entry name" value="SsuD_RutA_monooxygenase"/>
</dbReference>
<sequence>MNSPKPAQRPGPPILIGGWGDRMLRLVAEQADIWNVPGPPHNSVEWIAERGKVLDDHCAAIGRDPREIVRSVQTIVSYDDAARCRETVWQLVEAGMTHIVLSLPTPYPEGVARRLTDEIIAPVRAEL</sequence>
<dbReference type="InterPro" id="IPR011251">
    <property type="entry name" value="Luciferase-like_dom"/>
</dbReference>
<feature type="domain" description="Luciferase-like" evidence="5">
    <location>
        <begin position="3"/>
        <end position="96"/>
    </location>
</feature>
<name>A0ABV5Q616_9ACTN</name>
<accession>A0ABV5Q616</accession>
<evidence type="ECO:0000313" key="6">
    <source>
        <dbReference type="EMBL" id="MFB9530895.1"/>
    </source>
</evidence>
<comment type="caution">
    <text evidence="6">The sequence shown here is derived from an EMBL/GenBank/DDBJ whole genome shotgun (WGS) entry which is preliminary data.</text>
</comment>
<keyword evidence="2" id="KW-0288">FMN</keyword>
<evidence type="ECO:0000313" key="7">
    <source>
        <dbReference type="Proteomes" id="UP001589646"/>
    </source>
</evidence>
<evidence type="ECO:0000256" key="1">
    <source>
        <dbReference type="ARBA" id="ARBA00022630"/>
    </source>
</evidence>
<gene>
    <name evidence="6" type="ORF">ACFFRN_30230</name>
</gene>
<dbReference type="Pfam" id="PF00296">
    <property type="entry name" value="Bac_luciferase"/>
    <property type="match status" value="1"/>
</dbReference>